<evidence type="ECO:0000256" key="3">
    <source>
        <dbReference type="ARBA" id="ARBA00023163"/>
    </source>
</evidence>
<dbReference type="InterPro" id="IPR050675">
    <property type="entry name" value="OAF3"/>
</dbReference>
<feature type="region of interest" description="Disordered" evidence="5">
    <location>
        <begin position="44"/>
        <end position="188"/>
    </location>
</feature>
<dbReference type="SUPFAM" id="SSF57701">
    <property type="entry name" value="Zn2/Cys6 DNA-binding domain"/>
    <property type="match status" value="1"/>
</dbReference>
<accession>A0AAD5WXT5</accession>
<dbReference type="SMART" id="SM00066">
    <property type="entry name" value="GAL4"/>
    <property type="match status" value="1"/>
</dbReference>
<dbReference type="Gene3D" id="4.10.240.10">
    <property type="entry name" value="Zn(2)-C6 fungal-type DNA-binding domain"/>
    <property type="match status" value="1"/>
</dbReference>
<dbReference type="GO" id="GO:0003677">
    <property type="term" value="F:DNA binding"/>
    <property type="evidence" value="ECO:0007669"/>
    <property type="project" value="UniProtKB-KW"/>
</dbReference>
<comment type="caution">
    <text evidence="7">The sequence shown here is derived from an EMBL/GenBank/DDBJ whole genome shotgun (WGS) entry which is preliminary data.</text>
</comment>
<dbReference type="GO" id="GO:0000981">
    <property type="term" value="F:DNA-binding transcription factor activity, RNA polymerase II-specific"/>
    <property type="evidence" value="ECO:0007669"/>
    <property type="project" value="InterPro"/>
</dbReference>
<dbReference type="InterPro" id="IPR001138">
    <property type="entry name" value="Zn2Cys6_DnaBD"/>
</dbReference>
<keyword evidence="8" id="KW-1185">Reference proteome</keyword>
<dbReference type="AlphaFoldDB" id="A0AAD5WXT5"/>
<keyword evidence="3" id="KW-0804">Transcription</keyword>
<dbReference type="EMBL" id="JAKWBI020000016">
    <property type="protein sequence ID" value="KAJ2906251.1"/>
    <property type="molecule type" value="Genomic_DNA"/>
</dbReference>
<dbReference type="Pfam" id="PF00172">
    <property type="entry name" value="Zn_clus"/>
    <property type="match status" value="1"/>
</dbReference>
<protein>
    <recommendedName>
        <fullName evidence="6">Zn(2)-C6 fungal-type domain-containing protein</fullName>
    </recommendedName>
</protein>
<dbReference type="PANTHER" id="PTHR31069:SF31">
    <property type="entry name" value="MONODICTYPHENONE CLUSTER TRANSCRIPTION FACTOR-RELATED"/>
    <property type="match status" value="1"/>
</dbReference>
<dbReference type="CDD" id="cd00067">
    <property type="entry name" value="GAL4"/>
    <property type="match status" value="1"/>
</dbReference>
<feature type="compositionally biased region" description="Basic residues" evidence="5">
    <location>
        <begin position="123"/>
        <end position="133"/>
    </location>
</feature>
<organism evidence="7 8">
    <name type="scientific">Zalerion maritima</name>
    <dbReference type="NCBI Taxonomy" id="339359"/>
    <lineage>
        <taxon>Eukaryota</taxon>
        <taxon>Fungi</taxon>
        <taxon>Dikarya</taxon>
        <taxon>Ascomycota</taxon>
        <taxon>Pezizomycotina</taxon>
        <taxon>Sordariomycetes</taxon>
        <taxon>Lulworthiomycetidae</taxon>
        <taxon>Lulworthiales</taxon>
        <taxon>Lulworthiaceae</taxon>
        <taxon>Zalerion</taxon>
    </lineage>
</organism>
<feature type="domain" description="Zn(2)-C6 fungal-type" evidence="6">
    <location>
        <begin position="22"/>
        <end position="52"/>
    </location>
</feature>
<sequence>MENHTQPLDQKTNGGPTLAKIACDQCHRCKLRCTRELPQCERCRKTDSPCTFSTGKPLGKPKGSKNKVKTATAGQQQQGQQEQQQIQRQSGLSQAGIKRKHSEEIGSPAMGASLDSGLDRSHRPAHTWSHRHLKVEGDGHIETRTADPSPCPSPLWKVGHSPQPPAIESPQTPEHGGQGMDGHSASRHKLQSLEHNVLLSPGLDHLFPPLPPQFIHLATSCDVLLDPVIAGSTLPDFLNIPLTPVPDVYSATTTHTHTPSHSPIPIRQHTSHKSFLRTGVGGEEEICACSPSGLSFLFSLLQQVYTRSPPTQANSASLNYLDQSLLVLRTSMGFFERCNSCPSCQQNESVLMLLLPLVRGAMRWYEGLLGEQEQQVAGIIGNIMSKNGEDQNEQAWHAYWDGNGGVSIACLEVVEDAQTQRLVVGAVIRTEMRAGVRILKDFEETVGEGKNDSGGGGSDDGGGRVRAALAEAARVMREDEFEVWWG</sequence>
<evidence type="ECO:0000259" key="6">
    <source>
        <dbReference type="PROSITE" id="PS50048"/>
    </source>
</evidence>
<keyword evidence="4" id="KW-0539">Nucleus</keyword>
<gene>
    <name evidence="7" type="ORF">MKZ38_002330</name>
</gene>
<feature type="compositionally biased region" description="Low complexity" evidence="5">
    <location>
        <begin position="74"/>
        <end position="94"/>
    </location>
</feature>
<dbReference type="Proteomes" id="UP001201980">
    <property type="component" value="Unassembled WGS sequence"/>
</dbReference>
<dbReference type="PROSITE" id="PS00463">
    <property type="entry name" value="ZN2_CY6_FUNGAL_1"/>
    <property type="match status" value="1"/>
</dbReference>
<dbReference type="GO" id="GO:0008270">
    <property type="term" value="F:zinc ion binding"/>
    <property type="evidence" value="ECO:0007669"/>
    <property type="project" value="InterPro"/>
</dbReference>
<evidence type="ECO:0000256" key="5">
    <source>
        <dbReference type="SAM" id="MobiDB-lite"/>
    </source>
</evidence>
<proteinExistence type="predicted"/>
<evidence type="ECO:0000256" key="2">
    <source>
        <dbReference type="ARBA" id="ARBA00023125"/>
    </source>
</evidence>
<reference evidence="7" key="1">
    <citation type="submission" date="2022-07" db="EMBL/GenBank/DDBJ databases">
        <title>Draft genome sequence of Zalerion maritima ATCC 34329, a (micro)plastics degrading marine fungus.</title>
        <authorList>
            <person name="Paco A."/>
            <person name="Goncalves M.F.M."/>
            <person name="Rocha-Santos T.A.P."/>
            <person name="Alves A."/>
        </authorList>
    </citation>
    <scope>NUCLEOTIDE SEQUENCE</scope>
    <source>
        <strain evidence="7">ATCC 34329</strain>
    </source>
</reference>
<evidence type="ECO:0000313" key="7">
    <source>
        <dbReference type="EMBL" id="KAJ2906251.1"/>
    </source>
</evidence>
<dbReference type="PANTHER" id="PTHR31069">
    <property type="entry name" value="OLEATE-ACTIVATED TRANSCRIPTION FACTOR 1-RELATED"/>
    <property type="match status" value="1"/>
</dbReference>
<evidence type="ECO:0000313" key="8">
    <source>
        <dbReference type="Proteomes" id="UP001201980"/>
    </source>
</evidence>
<dbReference type="PROSITE" id="PS50048">
    <property type="entry name" value="ZN2_CY6_FUNGAL_2"/>
    <property type="match status" value="1"/>
</dbReference>
<evidence type="ECO:0000256" key="1">
    <source>
        <dbReference type="ARBA" id="ARBA00023015"/>
    </source>
</evidence>
<dbReference type="InterPro" id="IPR036864">
    <property type="entry name" value="Zn2-C6_fun-type_DNA-bd_sf"/>
</dbReference>
<feature type="compositionally biased region" description="Basic and acidic residues" evidence="5">
    <location>
        <begin position="134"/>
        <end position="145"/>
    </location>
</feature>
<name>A0AAD5WXT5_9PEZI</name>
<evidence type="ECO:0000256" key="4">
    <source>
        <dbReference type="ARBA" id="ARBA00023242"/>
    </source>
</evidence>
<keyword evidence="2" id="KW-0238">DNA-binding</keyword>
<keyword evidence="1" id="KW-0805">Transcription regulation</keyword>